<evidence type="ECO:0000259" key="2">
    <source>
        <dbReference type="Pfam" id="PF01966"/>
    </source>
</evidence>
<name>A0A532UZ19_UNCT6</name>
<feature type="domain" description="HD" evidence="2">
    <location>
        <begin position="61"/>
        <end position="162"/>
    </location>
</feature>
<dbReference type="InterPro" id="IPR006674">
    <property type="entry name" value="HD_domain"/>
</dbReference>
<protein>
    <recommendedName>
        <fullName evidence="2">HD domain-containing protein</fullName>
    </recommendedName>
</protein>
<dbReference type="AlphaFoldDB" id="A0A532UZ19"/>
<reference evidence="3 4" key="1">
    <citation type="submission" date="2017-06" db="EMBL/GenBank/DDBJ databases">
        <title>Novel microbial phyla capable of carbon fixation and sulfur reduction in deep-sea sediments.</title>
        <authorList>
            <person name="Huang J."/>
            <person name="Baker B."/>
            <person name="Wang Y."/>
        </authorList>
    </citation>
    <scope>NUCLEOTIDE SEQUENCE [LARGE SCALE GENOMIC DNA]</scope>
    <source>
        <strain evidence="3">B3_TA06</strain>
    </source>
</reference>
<keyword evidence="1" id="KW-0175">Coiled coil</keyword>
<dbReference type="InterPro" id="IPR003607">
    <property type="entry name" value="HD/PDEase_dom"/>
</dbReference>
<dbReference type="EMBL" id="NJBO01000019">
    <property type="protein sequence ID" value="TKJ40201.1"/>
    <property type="molecule type" value="Genomic_DNA"/>
</dbReference>
<dbReference type="CDD" id="cd00077">
    <property type="entry name" value="HDc"/>
    <property type="match status" value="1"/>
</dbReference>
<dbReference type="SUPFAM" id="SSF109604">
    <property type="entry name" value="HD-domain/PDEase-like"/>
    <property type="match status" value="1"/>
</dbReference>
<gene>
    <name evidence="3" type="ORF">CEE36_09710</name>
</gene>
<dbReference type="Proteomes" id="UP000317778">
    <property type="component" value="Unassembled WGS sequence"/>
</dbReference>
<comment type="caution">
    <text evidence="3">The sequence shown here is derived from an EMBL/GenBank/DDBJ whole genome shotgun (WGS) entry which is preliminary data.</text>
</comment>
<evidence type="ECO:0000313" key="4">
    <source>
        <dbReference type="Proteomes" id="UP000317778"/>
    </source>
</evidence>
<proteinExistence type="predicted"/>
<dbReference type="Pfam" id="PF01966">
    <property type="entry name" value="HD"/>
    <property type="match status" value="1"/>
</dbReference>
<dbReference type="Gene3D" id="1.10.3210.10">
    <property type="entry name" value="Hypothetical protein af1432"/>
    <property type="match status" value="1"/>
</dbReference>
<evidence type="ECO:0000313" key="3">
    <source>
        <dbReference type="EMBL" id="TKJ40201.1"/>
    </source>
</evidence>
<sequence>MNAERQFNLDEELAQIQDPSIRLFVTKALERVPSYFWHVPASASGRFHPLDTLGEGGLVLHTRRAVYLATEIAKVFKIDGAKLDVLRAATILHDSFKNGLVDEDRTEADHPLIVRHQLKDLASETPYFDEIMNAIECHQGLWGPQPLRMPKKPLEWSLHIADFIASRTAVYLYFSGYEPLEPPAEQEFEALSEDLEPAISRYLDLRADRAEIEKQMEQVKKQILEEMNRRGEHKILTTKGSARLQINTHFKINQAKLKPLLERLGFWDKVTMVNEKRLQELLNDGIVSEEEVSDAVEKIAKDSVRILPRED</sequence>
<evidence type="ECO:0000256" key="1">
    <source>
        <dbReference type="SAM" id="Coils"/>
    </source>
</evidence>
<organism evidence="3 4">
    <name type="scientific">candidate division TA06 bacterium B3_TA06</name>
    <dbReference type="NCBI Taxonomy" id="2012487"/>
    <lineage>
        <taxon>Bacteria</taxon>
        <taxon>Bacteria division TA06</taxon>
    </lineage>
</organism>
<accession>A0A532UZ19</accession>
<feature type="coiled-coil region" evidence="1">
    <location>
        <begin position="202"/>
        <end position="229"/>
    </location>
</feature>